<dbReference type="AlphaFoldDB" id="A0A1G6XWU7"/>
<evidence type="ECO:0000313" key="1">
    <source>
        <dbReference type="EMBL" id="SDD82502.1"/>
    </source>
</evidence>
<keyword evidence="2" id="KW-1185">Reference proteome</keyword>
<organism evidence="1 2">
    <name type="scientific">Streptomyces prasinopilosus</name>
    <dbReference type="NCBI Taxonomy" id="67344"/>
    <lineage>
        <taxon>Bacteria</taxon>
        <taxon>Bacillati</taxon>
        <taxon>Actinomycetota</taxon>
        <taxon>Actinomycetes</taxon>
        <taxon>Kitasatosporales</taxon>
        <taxon>Streptomycetaceae</taxon>
        <taxon>Streptomyces</taxon>
    </lineage>
</organism>
<dbReference type="EMBL" id="FMZK01000012">
    <property type="protein sequence ID" value="SDD82502.1"/>
    <property type="molecule type" value="Genomic_DNA"/>
</dbReference>
<protein>
    <submittedName>
        <fullName evidence="1">Uncharacterized protein</fullName>
    </submittedName>
</protein>
<name>A0A1G6XWU7_9ACTN</name>
<dbReference type="RefSeq" id="WP_280519589.1">
    <property type="nucleotide sequence ID" value="NZ_FMZK01000012.1"/>
</dbReference>
<accession>A0A1G6XWU7</accession>
<gene>
    <name evidence="1" type="ORF">SAMN05216505_112106</name>
</gene>
<reference evidence="2" key="1">
    <citation type="submission" date="2016-10" db="EMBL/GenBank/DDBJ databases">
        <authorList>
            <person name="Varghese N."/>
            <person name="Submissions S."/>
        </authorList>
    </citation>
    <scope>NUCLEOTIDE SEQUENCE [LARGE SCALE GENOMIC DNA]</scope>
    <source>
        <strain evidence="2">CGMCC 4.3504</strain>
    </source>
</reference>
<dbReference type="Proteomes" id="UP000182100">
    <property type="component" value="Unassembled WGS sequence"/>
</dbReference>
<proteinExistence type="predicted"/>
<sequence length="43" mass="4274">MLFVFGGAGATALDNRIAVLPAAAHQLASLHTGKLTVTAIALA</sequence>
<evidence type="ECO:0000313" key="2">
    <source>
        <dbReference type="Proteomes" id="UP000182100"/>
    </source>
</evidence>